<proteinExistence type="predicted"/>
<reference evidence="2 3" key="1">
    <citation type="submission" date="2024-02" db="EMBL/GenBank/DDBJ databases">
        <title>Microbulbifer aestuariivivens NBRC 112533.</title>
        <authorList>
            <person name="Ichikawa N."/>
            <person name="Katano-Makiyama Y."/>
            <person name="Hidaka K."/>
        </authorList>
    </citation>
    <scope>NUCLEOTIDE SEQUENCE [LARGE SCALE GENOMIC DNA]</scope>
    <source>
        <strain evidence="2 3">NBRC 112533</strain>
    </source>
</reference>
<dbReference type="InterPro" id="IPR013560">
    <property type="entry name" value="DUF1722"/>
</dbReference>
<dbReference type="PANTHER" id="PTHR30087">
    <property type="entry name" value="INNER MEMBRANE PROTEIN"/>
    <property type="match status" value="1"/>
</dbReference>
<gene>
    <name evidence="2" type="ORF">Maes01_00701</name>
</gene>
<dbReference type="EMBL" id="BAABRT010000004">
    <property type="protein sequence ID" value="GAA5524147.1"/>
    <property type="molecule type" value="Genomic_DNA"/>
</dbReference>
<evidence type="ECO:0000313" key="2">
    <source>
        <dbReference type="EMBL" id="GAA5524147.1"/>
    </source>
</evidence>
<keyword evidence="3" id="KW-1185">Reference proteome</keyword>
<organism evidence="2 3">
    <name type="scientific">Microbulbifer aestuariivivens</name>
    <dbReference type="NCBI Taxonomy" id="1908308"/>
    <lineage>
        <taxon>Bacteria</taxon>
        <taxon>Pseudomonadati</taxon>
        <taxon>Pseudomonadota</taxon>
        <taxon>Gammaproteobacteria</taxon>
        <taxon>Cellvibrionales</taxon>
        <taxon>Microbulbiferaceae</taxon>
        <taxon>Microbulbifer</taxon>
    </lineage>
</organism>
<dbReference type="PANTHER" id="PTHR30087:SF0">
    <property type="entry name" value="INNER MEMBRANE PROTEIN"/>
    <property type="match status" value="1"/>
</dbReference>
<protein>
    <recommendedName>
        <fullName evidence="1">DUF1722 domain-containing protein</fullName>
    </recommendedName>
</protein>
<sequence length="325" mass="36683">MKIELLSEKIPVGISQCAMGDAVRYNGGHKHSKVCTQLLGRVFDYVPLCPEVAIGMGVPRQPIRLVKSDTSADAEVRVLGVDDSGLDVTEPLRSYADSVVPELQQVRGYIFMQNSPSCGLKGIRRYLPNGHGHDSEGMGVYAQRLRERFPDMPMEEVGRLNSNEIRENFLTRVFAYDAWFRYVQADPRPAHIIEFFTAYKYLLLAHHQDKTRELGRLLAGAKGRDPAELALEVRAHMMDILTHMASRKDKTNALMHSQGHLKGYLSKEEKAELTQLIDEYRRGLKPASAVLTLLRHYLPRTPHSFIHSQMLLAAEPAEMGLCDFQ</sequence>
<dbReference type="Pfam" id="PF08349">
    <property type="entry name" value="DUF1722"/>
    <property type="match status" value="1"/>
</dbReference>
<feature type="domain" description="DUF1722" evidence="1">
    <location>
        <begin position="200"/>
        <end position="314"/>
    </location>
</feature>
<dbReference type="RefSeq" id="WP_345548905.1">
    <property type="nucleotide sequence ID" value="NZ_BAABRT010000004.1"/>
</dbReference>
<comment type="caution">
    <text evidence="2">The sequence shown here is derived from an EMBL/GenBank/DDBJ whole genome shotgun (WGS) entry which is preliminary data.</text>
</comment>
<dbReference type="Pfam" id="PF04463">
    <property type="entry name" value="2-thiour_desulf"/>
    <property type="match status" value="1"/>
</dbReference>
<evidence type="ECO:0000313" key="3">
    <source>
        <dbReference type="Proteomes" id="UP001408594"/>
    </source>
</evidence>
<dbReference type="InterPro" id="IPR007553">
    <property type="entry name" value="2-thiour_desulf"/>
</dbReference>
<name>A0ABP9WLS3_9GAMM</name>
<evidence type="ECO:0000259" key="1">
    <source>
        <dbReference type="Pfam" id="PF08349"/>
    </source>
</evidence>
<dbReference type="Proteomes" id="UP001408594">
    <property type="component" value="Unassembled WGS sequence"/>
</dbReference>
<accession>A0ABP9WLS3</accession>